<dbReference type="AlphaFoldDB" id="A0A226DSQ3"/>
<evidence type="ECO:0000313" key="2">
    <source>
        <dbReference type="EMBL" id="OXA47246.1"/>
    </source>
</evidence>
<feature type="transmembrane region" description="Helical" evidence="1">
    <location>
        <begin position="213"/>
        <end position="237"/>
    </location>
</feature>
<feature type="transmembrane region" description="Helical" evidence="1">
    <location>
        <begin position="282"/>
        <end position="305"/>
    </location>
</feature>
<gene>
    <name evidence="2" type="ORF">Fcan01_17541</name>
</gene>
<keyword evidence="1" id="KW-1133">Transmembrane helix</keyword>
<dbReference type="EMBL" id="LNIX01000013">
    <property type="protein sequence ID" value="OXA47246.1"/>
    <property type="molecule type" value="Genomic_DNA"/>
</dbReference>
<keyword evidence="1" id="KW-0472">Membrane</keyword>
<keyword evidence="1" id="KW-0812">Transmembrane</keyword>
<protein>
    <recommendedName>
        <fullName evidence="4">Odorant receptor</fullName>
    </recommendedName>
</protein>
<comment type="caution">
    <text evidence="2">The sequence shown here is derived from an EMBL/GenBank/DDBJ whole genome shotgun (WGS) entry which is preliminary data.</text>
</comment>
<feature type="transmembrane region" description="Helical" evidence="1">
    <location>
        <begin position="325"/>
        <end position="343"/>
    </location>
</feature>
<evidence type="ECO:0000256" key="1">
    <source>
        <dbReference type="SAM" id="Phobius"/>
    </source>
</evidence>
<organism evidence="2 3">
    <name type="scientific">Folsomia candida</name>
    <name type="common">Springtail</name>
    <dbReference type="NCBI Taxonomy" id="158441"/>
    <lineage>
        <taxon>Eukaryota</taxon>
        <taxon>Metazoa</taxon>
        <taxon>Ecdysozoa</taxon>
        <taxon>Arthropoda</taxon>
        <taxon>Hexapoda</taxon>
        <taxon>Collembola</taxon>
        <taxon>Entomobryomorpha</taxon>
        <taxon>Isotomoidea</taxon>
        <taxon>Isotomidae</taxon>
        <taxon>Proisotominae</taxon>
        <taxon>Folsomia</taxon>
    </lineage>
</organism>
<name>A0A226DSQ3_FOLCA</name>
<keyword evidence="3" id="KW-1185">Reference proteome</keyword>
<reference evidence="2 3" key="1">
    <citation type="submission" date="2015-12" db="EMBL/GenBank/DDBJ databases">
        <title>The genome of Folsomia candida.</title>
        <authorList>
            <person name="Faddeeva A."/>
            <person name="Derks M.F."/>
            <person name="Anvar Y."/>
            <person name="Smit S."/>
            <person name="Van Straalen N."/>
            <person name="Roelofs D."/>
        </authorList>
    </citation>
    <scope>NUCLEOTIDE SEQUENCE [LARGE SCALE GENOMIC DNA]</scope>
    <source>
        <strain evidence="2 3">VU population</strain>
        <tissue evidence="2">Whole body</tissue>
    </source>
</reference>
<feature type="transmembrane region" description="Helical" evidence="1">
    <location>
        <begin position="6"/>
        <end position="23"/>
    </location>
</feature>
<evidence type="ECO:0000313" key="3">
    <source>
        <dbReference type="Proteomes" id="UP000198287"/>
    </source>
</evidence>
<sequence length="410" mass="47342">MYSDTFYTLFWAQSILAGHIGVTSTRFDRKKKINYITEKTRRKCFKICIIGIIFAAHSTSKATYMYYYEGGYANTNFLIGYAFTFIEILMCGGLILMNVIQDDLVSGMNNYLKYFREFQVKWIPDWQPKKEKFSIFLDLQLAAQIVILGGAPITTTLFYIHAPATPIFMHGRLTELGFIYINEQRVNGTWLELGVDWTIYLVDMWLVTLGAQIAFYSLLFPLAAGSVYLFSAWMLLFEMRGPDKHGKKRSYTYRTMPALRKVENLIREFLSMQILHKEMMKIVGIVLFGVHAAFSQLCLYCNFVVIQNWNILPRSTKMALGSWSLLVQIIWAGVLELCGRFCADSKKTITSWKLLENMTPREKKLMSKFRKTCRPFSCGLEGHFTIKRLTVLKFLRGIVTETFRAVLALG</sequence>
<accession>A0A226DSQ3</accession>
<dbReference type="Proteomes" id="UP000198287">
    <property type="component" value="Unassembled WGS sequence"/>
</dbReference>
<feature type="transmembrane region" description="Helical" evidence="1">
    <location>
        <begin position="139"/>
        <end position="160"/>
    </location>
</feature>
<feature type="transmembrane region" description="Helical" evidence="1">
    <location>
        <begin position="79"/>
        <end position="100"/>
    </location>
</feature>
<feature type="transmembrane region" description="Helical" evidence="1">
    <location>
        <begin position="44"/>
        <end position="67"/>
    </location>
</feature>
<proteinExistence type="predicted"/>
<evidence type="ECO:0008006" key="4">
    <source>
        <dbReference type="Google" id="ProtNLM"/>
    </source>
</evidence>